<dbReference type="InterPro" id="IPR020568">
    <property type="entry name" value="Ribosomal_Su5_D2-typ_SF"/>
</dbReference>
<dbReference type="PANTHER" id="PTHR33992:SF1">
    <property type="entry name" value="RIBONUCLEASE P PROTEIN COMPONENT"/>
    <property type="match status" value="1"/>
</dbReference>
<evidence type="ECO:0000313" key="9">
    <source>
        <dbReference type="Proteomes" id="UP000035034"/>
    </source>
</evidence>
<dbReference type="eggNOG" id="COG0594">
    <property type="taxonomic scope" value="Bacteria"/>
</dbReference>
<comment type="subunit">
    <text evidence="6">Consists of a catalytic RNA component (M1 or rnpB) and a protein subunit.</text>
</comment>
<evidence type="ECO:0000313" key="8">
    <source>
        <dbReference type="EMBL" id="GAB17275.1"/>
    </source>
</evidence>
<reference evidence="8 9" key="1">
    <citation type="submission" date="2011-12" db="EMBL/GenBank/DDBJ databases">
        <title>Whole genome shotgun sequence of Gordonia effusa NBRC 100432.</title>
        <authorList>
            <person name="Yoshida I."/>
            <person name="Takarada H."/>
            <person name="Hosoyama A."/>
            <person name="Tsuchikane K."/>
            <person name="Katsumata H."/>
            <person name="Yamazaki S."/>
            <person name="Fujita N."/>
        </authorList>
    </citation>
    <scope>NUCLEOTIDE SEQUENCE [LARGE SCALE GENOMIC DNA]</scope>
    <source>
        <strain evidence="8 9">NBRC 100432</strain>
    </source>
</reference>
<dbReference type="GO" id="GO:0000049">
    <property type="term" value="F:tRNA binding"/>
    <property type="evidence" value="ECO:0007669"/>
    <property type="project" value="UniProtKB-UniRule"/>
</dbReference>
<keyword evidence="3 6" id="KW-0255">Endonuclease</keyword>
<dbReference type="STRING" id="1077974.GOEFS_022_00560"/>
<dbReference type="HAMAP" id="MF_00227">
    <property type="entry name" value="RNase_P"/>
    <property type="match status" value="1"/>
</dbReference>
<comment type="catalytic activity">
    <reaction evidence="6">
        <text>Endonucleolytic cleavage of RNA, removing 5'-extranucleotides from tRNA precursor.</text>
        <dbReference type="EC" id="3.1.26.5"/>
    </reaction>
</comment>
<comment type="similarity">
    <text evidence="6">Belongs to the RnpA family.</text>
</comment>
<evidence type="ECO:0000256" key="6">
    <source>
        <dbReference type="HAMAP-Rule" id="MF_00227"/>
    </source>
</evidence>
<name>H0QWS4_9ACTN</name>
<keyword evidence="9" id="KW-1185">Reference proteome</keyword>
<sequence length="128" mass="13851">MNAQQTSRRLVRGDFGRTIKSGARVGSRDLTIHFLRVGSAWPDAAGVRKDVALVGGPWFGLIVSKAVGNSVVRHTVARRLRAAFAYLCDSVDLGETYVVIRARPSAATASSLELGKQLVQALKKMESR</sequence>
<dbReference type="Pfam" id="PF00825">
    <property type="entry name" value="Ribonuclease_P"/>
    <property type="match status" value="1"/>
</dbReference>
<dbReference type="EC" id="3.1.26.5" evidence="6 7"/>
<comment type="caution">
    <text evidence="8">The sequence shown here is derived from an EMBL/GenBank/DDBJ whole genome shotgun (WGS) entry which is preliminary data.</text>
</comment>
<dbReference type="GO" id="GO:0001682">
    <property type="term" value="P:tRNA 5'-leader removal"/>
    <property type="evidence" value="ECO:0007669"/>
    <property type="project" value="UniProtKB-UniRule"/>
</dbReference>
<keyword evidence="4 6" id="KW-0378">Hydrolase</keyword>
<evidence type="ECO:0000256" key="5">
    <source>
        <dbReference type="ARBA" id="ARBA00022884"/>
    </source>
</evidence>
<dbReference type="PANTHER" id="PTHR33992">
    <property type="entry name" value="RIBONUCLEASE P PROTEIN COMPONENT"/>
    <property type="match status" value="1"/>
</dbReference>
<dbReference type="NCBIfam" id="TIGR00188">
    <property type="entry name" value="rnpA"/>
    <property type="match status" value="1"/>
</dbReference>
<dbReference type="EMBL" id="BAEH01000022">
    <property type="protein sequence ID" value="GAB17275.1"/>
    <property type="molecule type" value="Genomic_DNA"/>
</dbReference>
<dbReference type="GO" id="GO:0030677">
    <property type="term" value="C:ribonuclease P complex"/>
    <property type="evidence" value="ECO:0007669"/>
    <property type="project" value="TreeGrafter"/>
</dbReference>
<proteinExistence type="inferred from homology"/>
<dbReference type="InterPro" id="IPR000100">
    <property type="entry name" value="RNase_P"/>
</dbReference>
<dbReference type="RefSeq" id="WP_007316613.1">
    <property type="nucleotide sequence ID" value="NZ_BAEH01000022.1"/>
</dbReference>
<protein>
    <recommendedName>
        <fullName evidence="6 7">Ribonuclease P protein component</fullName>
        <shortName evidence="6">RNase P protein</shortName>
        <shortName evidence="6">RNaseP protein</shortName>
        <ecNumber evidence="6 7">3.1.26.5</ecNumber>
    </recommendedName>
    <alternativeName>
        <fullName evidence="6">Protein C5</fullName>
    </alternativeName>
</protein>
<evidence type="ECO:0000256" key="4">
    <source>
        <dbReference type="ARBA" id="ARBA00022801"/>
    </source>
</evidence>
<evidence type="ECO:0000256" key="2">
    <source>
        <dbReference type="ARBA" id="ARBA00022722"/>
    </source>
</evidence>
<evidence type="ECO:0000256" key="3">
    <source>
        <dbReference type="ARBA" id="ARBA00022759"/>
    </source>
</evidence>
<organism evidence="8 9">
    <name type="scientific">Gordonia effusa NBRC 100432</name>
    <dbReference type="NCBI Taxonomy" id="1077974"/>
    <lineage>
        <taxon>Bacteria</taxon>
        <taxon>Bacillati</taxon>
        <taxon>Actinomycetota</taxon>
        <taxon>Actinomycetes</taxon>
        <taxon>Mycobacteriales</taxon>
        <taxon>Gordoniaceae</taxon>
        <taxon>Gordonia</taxon>
    </lineage>
</organism>
<dbReference type="OrthoDB" id="196964at2"/>
<dbReference type="GO" id="GO:0004526">
    <property type="term" value="F:ribonuclease P activity"/>
    <property type="evidence" value="ECO:0007669"/>
    <property type="project" value="UniProtKB-UniRule"/>
</dbReference>
<keyword evidence="1 6" id="KW-0819">tRNA processing</keyword>
<accession>H0QWS4</accession>
<dbReference type="Gene3D" id="3.30.230.10">
    <property type="match status" value="1"/>
</dbReference>
<dbReference type="Proteomes" id="UP000035034">
    <property type="component" value="Unassembled WGS sequence"/>
</dbReference>
<keyword evidence="2 6" id="KW-0540">Nuclease</keyword>
<dbReference type="GO" id="GO:0042781">
    <property type="term" value="F:3'-tRNA processing endoribonuclease activity"/>
    <property type="evidence" value="ECO:0007669"/>
    <property type="project" value="TreeGrafter"/>
</dbReference>
<dbReference type="SUPFAM" id="SSF54211">
    <property type="entry name" value="Ribosomal protein S5 domain 2-like"/>
    <property type="match status" value="1"/>
</dbReference>
<keyword evidence="5 6" id="KW-0694">RNA-binding</keyword>
<dbReference type="InterPro" id="IPR014721">
    <property type="entry name" value="Ribsml_uS5_D2-typ_fold_subgr"/>
</dbReference>
<gene>
    <name evidence="6 8" type="primary">rnpA</name>
    <name evidence="8" type="ORF">GOEFS_022_00560</name>
</gene>
<evidence type="ECO:0000256" key="7">
    <source>
        <dbReference type="NCBIfam" id="TIGR00188"/>
    </source>
</evidence>
<dbReference type="AlphaFoldDB" id="H0QWS4"/>
<evidence type="ECO:0000256" key="1">
    <source>
        <dbReference type="ARBA" id="ARBA00022694"/>
    </source>
</evidence>
<comment type="function">
    <text evidence="6">RNaseP catalyzes the removal of the 5'-leader sequence from pre-tRNA to produce the mature 5'-terminus. It can also cleave other RNA substrates such as 4.5S RNA. The protein component plays an auxiliary but essential role in vivo by binding to the 5'-leader sequence and broadening the substrate specificity of the ribozyme.</text>
</comment>